<dbReference type="PANTHER" id="PTHR23271:SF1">
    <property type="entry name" value="U3 SMALL NUCLEOLAR RNA-ASSOCIATED PROTEIN 6 HOMOLOG"/>
    <property type="match status" value="1"/>
</dbReference>
<comment type="similarity">
    <text evidence="2">Belongs to the UTP6 family.</text>
</comment>
<dbReference type="PANTHER" id="PTHR23271">
    <property type="entry name" value="HEPATOCELLULAR CARCINOMA-ASSOCIATED ANTIGEN 66"/>
    <property type="match status" value="1"/>
</dbReference>
<dbReference type="InterPro" id="IPR003107">
    <property type="entry name" value="HAT"/>
</dbReference>
<gene>
    <name evidence="8" type="ORF">PACLA_8A064256</name>
</gene>
<evidence type="ECO:0000256" key="2">
    <source>
        <dbReference type="ARBA" id="ARBA00010734"/>
    </source>
</evidence>
<comment type="subcellular location">
    <subcellularLocation>
        <location evidence="1">Nucleus</location>
        <location evidence="1">Nucleolus</location>
    </subcellularLocation>
</comment>
<feature type="domain" description="U3 small nucleolar RNA-associated protein 6 N-terminal" evidence="6">
    <location>
        <begin position="9"/>
        <end position="78"/>
    </location>
</feature>
<dbReference type="SUPFAM" id="SSF48452">
    <property type="entry name" value="TPR-like"/>
    <property type="match status" value="3"/>
</dbReference>
<dbReference type="Gene3D" id="1.25.40.10">
    <property type="entry name" value="Tetratricopeptide repeat domain"/>
    <property type="match status" value="3"/>
</dbReference>
<evidence type="ECO:0000313" key="8">
    <source>
        <dbReference type="EMBL" id="CAB4011640.1"/>
    </source>
</evidence>
<dbReference type="GO" id="GO:0000462">
    <property type="term" value="P:maturation of SSU-rRNA from tricistronic rRNA transcript (SSU-rRNA, 5.8S rRNA, LSU-rRNA)"/>
    <property type="evidence" value="ECO:0007669"/>
    <property type="project" value="InterPro"/>
</dbReference>
<dbReference type="SMART" id="SM00386">
    <property type="entry name" value="HAT"/>
    <property type="match status" value="6"/>
</dbReference>
<dbReference type="GO" id="GO:0032040">
    <property type="term" value="C:small-subunit processome"/>
    <property type="evidence" value="ECO:0007669"/>
    <property type="project" value="TreeGrafter"/>
</dbReference>
<keyword evidence="4" id="KW-0677">Repeat</keyword>
<evidence type="ECO:0000256" key="3">
    <source>
        <dbReference type="ARBA" id="ARBA00022552"/>
    </source>
</evidence>
<dbReference type="AlphaFoldDB" id="A0A7D9EKG3"/>
<keyword evidence="9" id="KW-1185">Reference proteome</keyword>
<dbReference type="InterPro" id="IPR055347">
    <property type="entry name" value="UTP6_N"/>
</dbReference>
<dbReference type="InterPro" id="IPR011990">
    <property type="entry name" value="TPR-like_helical_dom_sf"/>
</dbReference>
<comment type="caution">
    <text evidence="8">The sequence shown here is derived from an EMBL/GenBank/DDBJ whole genome shotgun (WGS) entry which is preliminary data.</text>
</comment>
<dbReference type="GO" id="GO:0030515">
    <property type="term" value="F:snoRNA binding"/>
    <property type="evidence" value="ECO:0007669"/>
    <property type="project" value="InterPro"/>
</dbReference>
<dbReference type="OrthoDB" id="28112at2759"/>
<evidence type="ECO:0000256" key="4">
    <source>
        <dbReference type="ARBA" id="ARBA00022737"/>
    </source>
</evidence>
<dbReference type="EMBL" id="CACRXK020007216">
    <property type="protein sequence ID" value="CAB4011640.1"/>
    <property type="molecule type" value="Genomic_DNA"/>
</dbReference>
<dbReference type="InterPro" id="IPR013949">
    <property type="entry name" value="Utp6"/>
</dbReference>
<dbReference type="GO" id="GO:0034388">
    <property type="term" value="C:Pwp2p-containing subcomplex of 90S preribosome"/>
    <property type="evidence" value="ECO:0007669"/>
    <property type="project" value="TreeGrafter"/>
</dbReference>
<evidence type="ECO:0000313" key="9">
    <source>
        <dbReference type="Proteomes" id="UP001152795"/>
    </source>
</evidence>
<sequence>MAEYVFQNVEGMLPELEEMERLELFTKDEIKCIVKRRTAFEYKLQKRIVQEADFLRYIQYELNLDLLRKRRKKQHAIQQKILPGEAVFIKRLHLLFQSALKKFSSDVKLWLQYIEFCKQVGSITALGRVVGRMLQAHPNNTSLWITAAKYEFEDRNNIKTARTLLQRALRLNPKCSNLWLEYFRLELLYVDKVKKRRKLLGVDAGNEEDAEEPTSSDFISGKTARIVYKNAIQNIPDDVEFRLKFINIYYLSDDWEEGIDEVYQSLSEDLANSADAWNALAWRGVNRVKAVKNNISNMTDSEWLELEAERNKIFQEALKNIETEMMWDYYMEACFSDVERYSGSILQKKVTDLLQLFQSANKAKKLSAEKYLLWIKTLLQNGNSKEASKVCKLSLKVFPSSVMLWKQYFILQLSDISGLTADFLDEFCEAVGQLDSDHDVMSMWNYWLELSMSHDASEALQRVYNRCITVCTNNEAITKINESYLEVVVLKDGIKSARQLYKRLCKDNSVSVSFYQKCLSIEQSQAVPSLRHLRKLYETALESFGCETPDLWLDYIKLELTDGDSEMVSKLHWRAMKSLSGDNVEQFVTKYTLLQHSV</sequence>
<proteinExistence type="inferred from homology"/>
<dbReference type="InterPro" id="IPR056907">
    <property type="entry name" value="UTP6_C"/>
</dbReference>
<name>A0A7D9EKG3_PARCT</name>
<dbReference type="Proteomes" id="UP001152795">
    <property type="component" value="Unassembled WGS sequence"/>
</dbReference>
<keyword evidence="5" id="KW-0539">Nucleus</keyword>
<reference evidence="8" key="1">
    <citation type="submission" date="2020-04" db="EMBL/GenBank/DDBJ databases">
        <authorList>
            <person name="Alioto T."/>
            <person name="Alioto T."/>
            <person name="Gomez Garrido J."/>
        </authorList>
    </citation>
    <scope>NUCLEOTIDE SEQUENCE</scope>
    <source>
        <strain evidence="8">A484AB</strain>
    </source>
</reference>
<evidence type="ECO:0000256" key="1">
    <source>
        <dbReference type="ARBA" id="ARBA00004604"/>
    </source>
</evidence>
<protein>
    <submittedName>
        <fullName evidence="8">U3 small nucleolar RNA-associated 6 homolog</fullName>
    </submittedName>
</protein>
<evidence type="ECO:0000259" key="6">
    <source>
        <dbReference type="Pfam" id="PF08640"/>
    </source>
</evidence>
<dbReference type="Pfam" id="PF24892">
    <property type="entry name" value="UTP6_C"/>
    <property type="match status" value="1"/>
</dbReference>
<feature type="domain" description="U3 small nucleolar RNA-associated protein 6 homolog C-terminal" evidence="7">
    <location>
        <begin position="311"/>
        <end position="579"/>
    </location>
</feature>
<evidence type="ECO:0000256" key="5">
    <source>
        <dbReference type="ARBA" id="ARBA00023242"/>
    </source>
</evidence>
<dbReference type="Pfam" id="PF08640">
    <property type="entry name" value="U3_assoc_6"/>
    <property type="match status" value="1"/>
</dbReference>
<keyword evidence="3" id="KW-0698">rRNA processing</keyword>
<evidence type="ECO:0000259" key="7">
    <source>
        <dbReference type="Pfam" id="PF24892"/>
    </source>
</evidence>
<organism evidence="8 9">
    <name type="scientific">Paramuricea clavata</name>
    <name type="common">Red gorgonian</name>
    <name type="synonym">Violescent sea-whip</name>
    <dbReference type="NCBI Taxonomy" id="317549"/>
    <lineage>
        <taxon>Eukaryota</taxon>
        <taxon>Metazoa</taxon>
        <taxon>Cnidaria</taxon>
        <taxon>Anthozoa</taxon>
        <taxon>Octocorallia</taxon>
        <taxon>Malacalcyonacea</taxon>
        <taxon>Plexauridae</taxon>
        <taxon>Paramuricea</taxon>
    </lineage>
</organism>
<accession>A0A7D9EKG3</accession>